<evidence type="ECO:0000313" key="7">
    <source>
        <dbReference type="Proteomes" id="UP001164743"/>
    </source>
</evidence>
<dbReference type="Gene3D" id="4.10.1110.10">
    <property type="entry name" value="AN1-like Zinc finger"/>
    <property type="match status" value="1"/>
</dbReference>
<dbReference type="EMBL" id="CP110426">
    <property type="protein sequence ID" value="WAQ86230.1"/>
    <property type="molecule type" value="Genomic_DNA"/>
</dbReference>
<keyword evidence="3" id="KW-0862">Zinc</keyword>
<feature type="domain" description="AN1-type" evidence="5">
    <location>
        <begin position="15"/>
        <end position="63"/>
    </location>
</feature>
<reference evidence="6" key="1">
    <citation type="submission" date="2022-10" db="EMBL/GenBank/DDBJ databases">
        <title>Puccinia triticina Genome sequencing and assembly.</title>
        <authorList>
            <person name="Li C."/>
        </authorList>
    </citation>
    <scope>NUCLEOTIDE SEQUENCE</scope>
    <source>
        <strain evidence="6">Pt15</strain>
    </source>
</reference>
<dbReference type="GeneID" id="77811506"/>
<name>A0ABY7CMC4_9BASI</name>
<evidence type="ECO:0000259" key="5">
    <source>
        <dbReference type="PROSITE" id="PS51039"/>
    </source>
</evidence>
<dbReference type="PANTHER" id="PTHR14677">
    <property type="entry name" value="ARSENITE INDUCUBLE RNA ASSOCIATED PROTEIN AIP-1-RELATED"/>
    <property type="match status" value="1"/>
</dbReference>
<dbReference type="InterPro" id="IPR035896">
    <property type="entry name" value="AN1-like_Znf"/>
</dbReference>
<evidence type="ECO:0000256" key="2">
    <source>
        <dbReference type="ARBA" id="ARBA00022771"/>
    </source>
</evidence>
<dbReference type="Proteomes" id="UP001164743">
    <property type="component" value="Chromosome 6A"/>
</dbReference>
<dbReference type="PROSITE" id="PS51039">
    <property type="entry name" value="ZF_AN1"/>
    <property type="match status" value="1"/>
</dbReference>
<evidence type="ECO:0000256" key="1">
    <source>
        <dbReference type="ARBA" id="ARBA00022723"/>
    </source>
</evidence>
<protein>
    <recommendedName>
        <fullName evidence="5">AN1-type domain-containing protein</fullName>
    </recommendedName>
</protein>
<dbReference type="PANTHER" id="PTHR14677:SF40">
    <property type="entry name" value="CDC48-ASSOCIATED UBIQUITIN-LIKE_ZINC FINGER PROTEIN 1"/>
    <property type="match status" value="1"/>
</dbReference>
<keyword evidence="2 4" id="KW-0863">Zinc-finger</keyword>
<evidence type="ECO:0000313" key="6">
    <source>
        <dbReference type="EMBL" id="WAQ86230.1"/>
    </source>
</evidence>
<proteinExistence type="predicted"/>
<organism evidence="6 7">
    <name type="scientific">Puccinia triticina</name>
    <dbReference type="NCBI Taxonomy" id="208348"/>
    <lineage>
        <taxon>Eukaryota</taxon>
        <taxon>Fungi</taxon>
        <taxon>Dikarya</taxon>
        <taxon>Basidiomycota</taxon>
        <taxon>Pucciniomycotina</taxon>
        <taxon>Pucciniomycetes</taxon>
        <taxon>Pucciniales</taxon>
        <taxon>Pucciniaceae</taxon>
        <taxon>Puccinia</taxon>
    </lineage>
</organism>
<dbReference type="SUPFAM" id="SSF118310">
    <property type="entry name" value="AN1-like Zinc finger"/>
    <property type="match status" value="1"/>
</dbReference>
<dbReference type="RefSeq" id="XP_053021785.1">
    <property type="nucleotide sequence ID" value="XM_053170611.1"/>
</dbReference>
<sequence length="268" mass="29727">MSDQNKPDSSENDAFNSGKHCAKADCHTLDFLPLVCPHCHLAFCKEHAHVFHHDCSLPEVLLRSTPREQGSTSTGSNGDPVRALVNDHTPLPAPTVKEDRNPKAKEILAARFPLTSQRERQPTRPAKELSPALKLILLKRQAVSGNPQKKDSAVPLDCRWYGRLGCAVATGDSQHLSWDEQRTLASEPKAIWFDKKTVVGKVFDLVITTFKHDLLSHSHSCSTSDLQLFTIRSGNQLHTITDQCSASWGDVVEDGEEVWLTGRNIKLP</sequence>
<dbReference type="InterPro" id="IPR000058">
    <property type="entry name" value="Znf_AN1"/>
</dbReference>
<keyword evidence="7" id="KW-1185">Reference proteome</keyword>
<gene>
    <name evidence="6" type="ORF">PtA15_6A862</name>
</gene>
<keyword evidence="1" id="KW-0479">Metal-binding</keyword>
<evidence type="ECO:0000256" key="4">
    <source>
        <dbReference type="PROSITE-ProRule" id="PRU00449"/>
    </source>
</evidence>
<evidence type="ECO:0000256" key="3">
    <source>
        <dbReference type="ARBA" id="ARBA00022833"/>
    </source>
</evidence>
<dbReference type="Pfam" id="PF01428">
    <property type="entry name" value="zf-AN1"/>
    <property type="match status" value="1"/>
</dbReference>
<accession>A0ABY7CMC4</accession>